<dbReference type="KEGG" id="cvn:111131198"/>
<name>A0A8B8E285_CRAVI</name>
<dbReference type="GeneID" id="111131198"/>
<keyword evidence="1" id="KW-0175">Coiled coil</keyword>
<gene>
    <name evidence="4" type="primary">LOC111131198</name>
</gene>
<evidence type="ECO:0000313" key="3">
    <source>
        <dbReference type="Proteomes" id="UP000694844"/>
    </source>
</evidence>
<dbReference type="OrthoDB" id="6075218at2759"/>
<keyword evidence="3" id="KW-1185">Reference proteome</keyword>
<protein>
    <submittedName>
        <fullName evidence="4">Uncharacterized protein LOC111131198</fullName>
    </submittedName>
</protein>
<sequence length="220" mass="26255">MRKRYARRGQLIISHPAMKVKKQNKVVERQLENTLNFIEQKCQFQSEKLDRSIKIVQKQLEEIESDKRKGGILGRSLDDLYGRFAITPESAQKRRRRRAVSCELGTPKRRHHCRHFPCEMPQTYHSIGFRFDSENTKWVPWKKLRNDLSDETQVILENSTLMNTGISRLRAERRAHILKMEMDKRRKKMEDEKPAAWETNYGKPTPIRRLKYPVRLEPLD</sequence>
<proteinExistence type="predicted"/>
<evidence type="ECO:0000313" key="4">
    <source>
        <dbReference type="RefSeq" id="XP_022334325.1"/>
    </source>
</evidence>
<evidence type="ECO:0000256" key="1">
    <source>
        <dbReference type="SAM" id="Coils"/>
    </source>
</evidence>
<feature type="coiled-coil region" evidence="1">
    <location>
        <begin position="28"/>
        <end position="66"/>
    </location>
</feature>
<dbReference type="RefSeq" id="XP_022334325.1">
    <property type="nucleotide sequence ID" value="XM_022478617.1"/>
</dbReference>
<reference evidence="4" key="1">
    <citation type="submission" date="2025-08" db="UniProtKB">
        <authorList>
            <consortium name="RefSeq"/>
        </authorList>
    </citation>
    <scope>IDENTIFICATION</scope>
    <source>
        <tissue evidence="4">Whole sample</tissue>
    </source>
</reference>
<organism evidence="3 4">
    <name type="scientific">Crassostrea virginica</name>
    <name type="common">Eastern oyster</name>
    <dbReference type="NCBI Taxonomy" id="6565"/>
    <lineage>
        <taxon>Eukaryota</taxon>
        <taxon>Metazoa</taxon>
        <taxon>Spiralia</taxon>
        <taxon>Lophotrochozoa</taxon>
        <taxon>Mollusca</taxon>
        <taxon>Bivalvia</taxon>
        <taxon>Autobranchia</taxon>
        <taxon>Pteriomorphia</taxon>
        <taxon>Ostreida</taxon>
        <taxon>Ostreoidea</taxon>
        <taxon>Ostreidae</taxon>
        <taxon>Crassostrea</taxon>
    </lineage>
</organism>
<feature type="region of interest" description="Disordered" evidence="2">
    <location>
        <begin position="185"/>
        <end position="205"/>
    </location>
</feature>
<evidence type="ECO:0000256" key="2">
    <source>
        <dbReference type="SAM" id="MobiDB-lite"/>
    </source>
</evidence>
<accession>A0A8B8E285</accession>
<feature type="compositionally biased region" description="Basic and acidic residues" evidence="2">
    <location>
        <begin position="185"/>
        <end position="195"/>
    </location>
</feature>
<dbReference type="AlphaFoldDB" id="A0A8B8E285"/>
<dbReference type="Proteomes" id="UP000694844">
    <property type="component" value="Chromosome 4"/>
</dbReference>